<comment type="caution">
    <text evidence="2">The sequence shown here is derived from an EMBL/GenBank/DDBJ whole genome shotgun (WGS) entry which is preliminary data.</text>
</comment>
<evidence type="ECO:0000313" key="3">
    <source>
        <dbReference type="Proteomes" id="UP000294850"/>
    </source>
</evidence>
<dbReference type="PANTHER" id="PTHR43236">
    <property type="entry name" value="ANTITOXIN HIGA1"/>
    <property type="match status" value="1"/>
</dbReference>
<evidence type="ECO:0000259" key="1">
    <source>
        <dbReference type="Pfam" id="PF06114"/>
    </source>
</evidence>
<gene>
    <name evidence="2" type="ORF">E0F88_19250</name>
</gene>
<evidence type="ECO:0000313" key="2">
    <source>
        <dbReference type="EMBL" id="TDE13192.1"/>
    </source>
</evidence>
<dbReference type="Gene3D" id="1.10.10.2910">
    <property type="match status" value="1"/>
</dbReference>
<dbReference type="AlphaFoldDB" id="A0A4R5DGN9"/>
<dbReference type="InterPro" id="IPR010359">
    <property type="entry name" value="IrrE_HExxH"/>
</dbReference>
<accession>A0A4R5DGN9</accession>
<dbReference type="OrthoDB" id="9794834at2"/>
<feature type="domain" description="IrrE N-terminal-like" evidence="1">
    <location>
        <begin position="55"/>
        <end position="155"/>
    </location>
</feature>
<name>A0A4R5DGN9_9BACT</name>
<dbReference type="RefSeq" id="WP_131959913.1">
    <property type="nucleotide sequence ID" value="NZ_SMFL01000007.1"/>
</dbReference>
<dbReference type="Proteomes" id="UP000294850">
    <property type="component" value="Unassembled WGS sequence"/>
</dbReference>
<proteinExistence type="predicted"/>
<sequence>MAVTPKQAAISVLSECGIVDPAEISIEDLIAFHDGIVQEVSLTNCDGRVVMKNGRAIVSVNADIEFPYKKRFVLAHELGHMVLHRQKEATFSDDYETLEAYKRGPQETEANAFAAELLMPEVLFKEECYKKVFSPDLVRVISERFQTSITSTVYRFIDFGNHPICVFYSKDGKIKYWRKSEDFRYRISDRNKLEVPSDSVANEYYKAGRIYSSRDSAQVIYKSTWFELGKYDRDTEMFEYCIITKQYNTVLSVIWER</sequence>
<reference evidence="2 3" key="1">
    <citation type="submission" date="2019-03" db="EMBL/GenBank/DDBJ databases">
        <title>Dyadobacter AR-3-6 sp. nov., isolated from arctic soil.</title>
        <authorList>
            <person name="Chaudhary D.K."/>
        </authorList>
    </citation>
    <scope>NUCLEOTIDE SEQUENCE [LARGE SCALE GENOMIC DNA]</scope>
    <source>
        <strain evidence="2 3">AR-3-6</strain>
    </source>
</reference>
<dbReference type="PANTHER" id="PTHR43236:SF2">
    <property type="entry name" value="BLL0069 PROTEIN"/>
    <property type="match status" value="1"/>
</dbReference>
<dbReference type="EMBL" id="SMFL01000007">
    <property type="protein sequence ID" value="TDE13192.1"/>
    <property type="molecule type" value="Genomic_DNA"/>
</dbReference>
<dbReference type="Pfam" id="PF06114">
    <property type="entry name" value="Peptidase_M78"/>
    <property type="match status" value="1"/>
</dbReference>
<keyword evidence="3" id="KW-1185">Reference proteome</keyword>
<dbReference type="InterPro" id="IPR052345">
    <property type="entry name" value="Rad_response_metalloprotease"/>
</dbReference>
<organism evidence="2 3">
    <name type="scientific">Dyadobacter psychrotolerans</name>
    <dbReference type="NCBI Taxonomy" id="2541721"/>
    <lineage>
        <taxon>Bacteria</taxon>
        <taxon>Pseudomonadati</taxon>
        <taxon>Bacteroidota</taxon>
        <taxon>Cytophagia</taxon>
        <taxon>Cytophagales</taxon>
        <taxon>Spirosomataceae</taxon>
        <taxon>Dyadobacter</taxon>
    </lineage>
</organism>
<protein>
    <submittedName>
        <fullName evidence="2">ImmA/IrrE family metallo-endopeptidase</fullName>
    </submittedName>
</protein>